<dbReference type="AlphaFoldDB" id="A0A511N955"/>
<feature type="signal peptide" evidence="1">
    <location>
        <begin position="1"/>
        <end position="17"/>
    </location>
</feature>
<dbReference type="InterPro" id="IPR008914">
    <property type="entry name" value="PEBP"/>
</dbReference>
<sequence>MKNILISALMLLSGAFAQSTFTVTSPSLTEGGTLPLDQVFNDWGCPGKNISPELSWSGTPEGTKSFAVTAYDPDAPTGSGWWHWLVFNIPAETNTLPAGAGGAQKDLLPKGAVQSLTDFGQPGYGGACPPAGAPHRYVFTVFALKTSNLGLGENTMPATVGFNLNSNALAKASITVTYGR</sequence>
<protein>
    <submittedName>
        <fullName evidence="2">Kinase inhibitor Raf</fullName>
    </submittedName>
</protein>
<reference evidence="2 3" key="1">
    <citation type="submission" date="2019-07" db="EMBL/GenBank/DDBJ databases">
        <title>Whole genome shotgun sequence of Deinococcus cellulosilyticus NBRC 106333.</title>
        <authorList>
            <person name="Hosoyama A."/>
            <person name="Uohara A."/>
            <person name="Ohji S."/>
            <person name="Ichikawa N."/>
        </authorList>
    </citation>
    <scope>NUCLEOTIDE SEQUENCE [LARGE SCALE GENOMIC DNA]</scope>
    <source>
        <strain evidence="2 3">NBRC 106333</strain>
    </source>
</reference>
<dbReference type="NCBIfam" id="TIGR00481">
    <property type="entry name" value="YbhB/YbcL family Raf kinase inhibitor-like protein"/>
    <property type="match status" value="1"/>
</dbReference>
<name>A0A511N955_DEIC1</name>
<proteinExistence type="predicted"/>
<dbReference type="OrthoDB" id="9797506at2"/>
<dbReference type="PANTHER" id="PTHR30289:SF1">
    <property type="entry name" value="PEBP (PHOSPHATIDYLETHANOLAMINE-BINDING PROTEIN) FAMILY PROTEIN"/>
    <property type="match status" value="1"/>
</dbReference>
<accession>A0A511N955</accession>
<dbReference type="CDD" id="cd00865">
    <property type="entry name" value="PEBP_bact_arch"/>
    <property type="match status" value="1"/>
</dbReference>
<gene>
    <name evidence="2" type="primary">ybcL</name>
    <name evidence="2" type="ORF">DC3_47020</name>
</gene>
<dbReference type="PANTHER" id="PTHR30289">
    <property type="entry name" value="UNCHARACTERIZED PROTEIN YBCL-RELATED"/>
    <property type="match status" value="1"/>
</dbReference>
<evidence type="ECO:0000313" key="3">
    <source>
        <dbReference type="Proteomes" id="UP000321306"/>
    </source>
</evidence>
<organism evidence="2 3">
    <name type="scientific">Deinococcus cellulosilyticus (strain DSM 18568 / NBRC 106333 / KACC 11606 / 5516J-15)</name>
    <dbReference type="NCBI Taxonomy" id="1223518"/>
    <lineage>
        <taxon>Bacteria</taxon>
        <taxon>Thermotogati</taxon>
        <taxon>Deinococcota</taxon>
        <taxon>Deinococci</taxon>
        <taxon>Deinococcales</taxon>
        <taxon>Deinococcaceae</taxon>
        <taxon>Deinococcus</taxon>
    </lineage>
</organism>
<dbReference type="RefSeq" id="WP_146888938.1">
    <property type="nucleotide sequence ID" value="NZ_BJXB01000027.1"/>
</dbReference>
<evidence type="ECO:0000313" key="2">
    <source>
        <dbReference type="EMBL" id="GEM49067.1"/>
    </source>
</evidence>
<dbReference type="Pfam" id="PF01161">
    <property type="entry name" value="PBP"/>
    <property type="match status" value="1"/>
</dbReference>
<dbReference type="InterPro" id="IPR036610">
    <property type="entry name" value="PEBP-like_sf"/>
</dbReference>
<evidence type="ECO:0000256" key="1">
    <source>
        <dbReference type="SAM" id="SignalP"/>
    </source>
</evidence>
<dbReference type="SUPFAM" id="SSF49777">
    <property type="entry name" value="PEBP-like"/>
    <property type="match status" value="1"/>
</dbReference>
<feature type="chain" id="PRO_5022193919" evidence="1">
    <location>
        <begin position="18"/>
        <end position="180"/>
    </location>
</feature>
<dbReference type="InterPro" id="IPR005247">
    <property type="entry name" value="YbhB_YbcL/LppC-like"/>
</dbReference>
<keyword evidence="3" id="KW-1185">Reference proteome</keyword>
<comment type="caution">
    <text evidence="2">The sequence shown here is derived from an EMBL/GenBank/DDBJ whole genome shotgun (WGS) entry which is preliminary data.</text>
</comment>
<keyword evidence="1" id="KW-0732">Signal</keyword>
<dbReference type="Proteomes" id="UP000321306">
    <property type="component" value="Unassembled WGS sequence"/>
</dbReference>
<dbReference type="Gene3D" id="3.90.280.10">
    <property type="entry name" value="PEBP-like"/>
    <property type="match status" value="1"/>
</dbReference>
<dbReference type="EMBL" id="BJXB01000027">
    <property type="protein sequence ID" value="GEM49067.1"/>
    <property type="molecule type" value="Genomic_DNA"/>
</dbReference>